<evidence type="ECO:0000313" key="5">
    <source>
        <dbReference type="EMBL" id="QQN88515.1"/>
    </source>
</evidence>
<dbReference type="Proteomes" id="UP000596079">
    <property type="component" value="Chromosome"/>
</dbReference>
<evidence type="ECO:0008006" key="7">
    <source>
        <dbReference type="Google" id="ProtNLM"/>
    </source>
</evidence>
<accession>A0A7T7WJC9</accession>
<evidence type="ECO:0000256" key="4">
    <source>
        <dbReference type="SAM" id="SignalP"/>
    </source>
</evidence>
<comment type="similarity">
    <text evidence="1">Belongs to the cytochrome b562 family.</text>
</comment>
<sequence>MFKNFLISMIFVMGTVGITTSGMAADNHYHDNMHELDHHLKNFKSAKDSKEARAALQGMQKSVEVCQKNLPSGLQKLKSKDAKITAYQGLLTDLLKEIKQAEQLVAANQLAKAQTLTGKMDQIKKQGHQAFK</sequence>
<evidence type="ECO:0000256" key="1">
    <source>
        <dbReference type="ARBA" id="ARBA00005523"/>
    </source>
</evidence>
<dbReference type="InterPro" id="IPR010980">
    <property type="entry name" value="Cyt_c/b562"/>
</dbReference>
<evidence type="ECO:0000256" key="3">
    <source>
        <dbReference type="SAM" id="Coils"/>
    </source>
</evidence>
<keyword evidence="3" id="KW-0175">Coiled coil</keyword>
<keyword evidence="2 4" id="KW-0732">Signal</keyword>
<dbReference type="AlphaFoldDB" id="A0A7T7WJC9"/>
<dbReference type="EMBL" id="CP060811">
    <property type="protein sequence ID" value="QQN88515.1"/>
    <property type="molecule type" value="Genomic_DNA"/>
</dbReference>
<evidence type="ECO:0000256" key="2">
    <source>
        <dbReference type="ARBA" id="ARBA00022729"/>
    </source>
</evidence>
<feature type="signal peptide" evidence="4">
    <location>
        <begin position="1"/>
        <end position="24"/>
    </location>
</feature>
<dbReference type="InterPro" id="IPR009155">
    <property type="entry name" value="Cyt_b562"/>
</dbReference>
<gene>
    <name evidence="5" type="ORF">IAQ69_02140</name>
</gene>
<name>A0A7T7WJC9_9GAMM</name>
<evidence type="ECO:0000313" key="6">
    <source>
        <dbReference type="Proteomes" id="UP000596079"/>
    </source>
</evidence>
<feature type="coiled-coil region" evidence="3">
    <location>
        <begin position="84"/>
        <end position="111"/>
    </location>
</feature>
<feature type="chain" id="PRO_5032919771" description="Cytochrome b562" evidence="4">
    <location>
        <begin position="25"/>
        <end position="132"/>
    </location>
</feature>
<organism evidence="5 6">
    <name type="scientific">Acinetobacter variabilis</name>
    <dbReference type="NCBI Taxonomy" id="70346"/>
    <lineage>
        <taxon>Bacteria</taxon>
        <taxon>Pseudomonadati</taxon>
        <taxon>Pseudomonadota</taxon>
        <taxon>Gammaproteobacteria</taxon>
        <taxon>Moraxellales</taxon>
        <taxon>Moraxellaceae</taxon>
        <taxon>Acinetobacter</taxon>
    </lineage>
</organism>
<protein>
    <recommendedName>
        <fullName evidence="7">Cytochrome b562</fullName>
    </recommendedName>
</protein>
<dbReference type="Gene3D" id="1.20.120.10">
    <property type="entry name" value="Cytochrome c/b562"/>
    <property type="match status" value="1"/>
</dbReference>
<reference evidence="5 6" key="1">
    <citation type="submission" date="2020-08" db="EMBL/GenBank/DDBJ databases">
        <title>Emergence of ISAba1-mediated novel tet(X) in Acinetobacter variabilis from a chicken farm.</title>
        <authorList>
            <person name="Peng K."/>
            <person name="Li R."/>
        </authorList>
    </citation>
    <scope>NUCLEOTIDE SEQUENCE [LARGE SCALE GENOMIC DNA]</scope>
    <source>
        <strain evidence="5 6">XM9F202-2</strain>
    </source>
</reference>
<dbReference type="GO" id="GO:0022900">
    <property type="term" value="P:electron transport chain"/>
    <property type="evidence" value="ECO:0007669"/>
    <property type="project" value="InterPro"/>
</dbReference>
<dbReference type="GO" id="GO:0020037">
    <property type="term" value="F:heme binding"/>
    <property type="evidence" value="ECO:0007669"/>
    <property type="project" value="InterPro"/>
</dbReference>
<dbReference type="Pfam" id="PF07361">
    <property type="entry name" value="Cytochrom_B562"/>
    <property type="match status" value="1"/>
</dbReference>
<dbReference type="GO" id="GO:0009055">
    <property type="term" value="F:electron transfer activity"/>
    <property type="evidence" value="ECO:0007669"/>
    <property type="project" value="InterPro"/>
</dbReference>
<proteinExistence type="inferred from homology"/>
<dbReference type="SUPFAM" id="SSF47175">
    <property type="entry name" value="Cytochromes"/>
    <property type="match status" value="1"/>
</dbReference>
<dbReference type="GO" id="GO:0042597">
    <property type="term" value="C:periplasmic space"/>
    <property type="evidence" value="ECO:0007669"/>
    <property type="project" value="InterPro"/>
</dbReference>
<dbReference type="RefSeq" id="WP_180010873.1">
    <property type="nucleotide sequence ID" value="NZ_CP060811.1"/>
</dbReference>
<dbReference type="GO" id="GO:0005506">
    <property type="term" value="F:iron ion binding"/>
    <property type="evidence" value="ECO:0007669"/>
    <property type="project" value="InterPro"/>
</dbReference>